<gene>
    <name evidence="2" type="ORF">AQJ30_07555</name>
</gene>
<dbReference type="RefSeq" id="WP_006143010.1">
    <property type="nucleotide sequence ID" value="NZ_KQ948550.1"/>
</dbReference>
<dbReference type="GeneID" id="91424462"/>
<evidence type="ECO:0000313" key="3">
    <source>
        <dbReference type="Proteomes" id="UP000053271"/>
    </source>
</evidence>
<keyword evidence="3" id="KW-1185">Reference proteome</keyword>
<evidence type="ECO:0000313" key="2">
    <source>
        <dbReference type="EMBL" id="KUN40485.1"/>
    </source>
</evidence>
<accession>A0A101R2H0</accession>
<dbReference type="EMBL" id="LMWS01000008">
    <property type="protein sequence ID" value="KUN40485.1"/>
    <property type="molecule type" value="Genomic_DNA"/>
</dbReference>
<proteinExistence type="inferred from homology"/>
<comment type="similarity">
    <text evidence="1">Belongs to the CutA family.</text>
</comment>
<comment type="caution">
    <text evidence="2">The sequence shown here is derived from an EMBL/GenBank/DDBJ whole genome shotgun (WGS) entry which is preliminary data.</text>
</comment>
<dbReference type="Gene3D" id="3.30.70.120">
    <property type="match status" value="1"/>
</dbReference>
<dbReference type="Pfam" id="PF03091">
    <property type="entry name" value="CutA1"/>
    <property type="match status" value="1"/>
</dbReference>
<sequence>MAHDIVIAQTTSDDEGQATMLARGAVESKLAAGVHIDAPITAFYWWKGKVEAAREWRISYMTTTDRLPALEAWVHEKHSYDVPQWITLPVTGGSEAYLSWVFEETESD</sequence>
<dbReference type="GO" id="GO:0005507">
    <property type="term" value="F:copper ion binding"/>
    <property type="evidence" value="ECO:0007669"/>
    <property type="project" value="TreeGrafter"/>
</dbReference>
<dbReference type="SUPFAM" id="SSF54913">
    <property type="entry name" value="GlnB-like"/>
    <property type="match status" value="1"/>
</dbReference>
<dbReference type="PANTHER" id="PTHR23419">
    <property type="entry name" value="DIVALENT CATION TOLERANCE CUTA-RELATED"/>
    <property type="match status" value="1"/>
</dbReference>
<dbReference type="STRING" id="68231.AQJ30_07555"/>
<evidence type="ECO:0000256" key="1">
    <source>
        <dbReference type="ARBA" id="ARBA00010169"/>
    </source>
</evidence>
<reference evidence="2 3" key="1">
    <citation type="submission" date="2015-10" db="EMBL/GenBank/DDBJ databases">
        <title>Draft genome sequence of Streptomyces longwoodensis DSM 41677, type strain for the species Streptomyces longwoodensis.</title>
        <authorList>
            <person name="Ruckert C."/>
            <person name="Winkler A."/>
            <person name="Kalinowski J."/>
            <person name="Kampfer P."/>
            <person name="Glaeser S."/>
        </authorList>
    </citation>
    <scope>NUCLEOTIDE SEQUENCE [LARGE SCALE GENOMIC DNA]</scope>
    <source>
        <strain evidence="2 3">DSM 41677</strain>
    </source>
</reference>
<dbReference type="PANTHER" id="PTHR23419:SF8">
    <property type="entry name" value="FI09726P"/>
    <property type="match status" value="1"/>
</dbReference>
<dbReference type="InterPro" id="IPR011322">
    <property type="entry name" value="N-reg_PII-like_a/b"/>
</dbReference>
<dbReference type="Proteomes" id="UP000053271">
    <property type="component" value="Unassembled WGS sequence"/>
</dbReference>
<dbReference type="AlphaFoldDB" id="A0A101R2H0"/>
<protein>
    <submittedName>
        <fullName evidence="2">Cation tolerance protein CutA</fullName>
    </submittedName>
</protein>
<dbReference type="InterPro" id="IPR004323">
    <property type="entry name" value="Ion_tolerance_CutA"/>
</dbReference>
<name>A0A101R2H0_9ACTN</name>
<organism evidence="2 3">
    <name type="scientific">Streptomyces longwoodensis</name>
    <dbReference type="NCBI Taxonomy" id="68231"/>
    <lineage>
        <taxon>Bacteria</taxon>
        <taxon>Bacillati</taxon>
        <taxon>Actinomycetota</taxon>
        <taxon>Actinomycetes</taxon>
        <taxon>Kitasatosporales</taxon>
        <taxon>Streptomycetaceae</taxon>
        <taxon>Streptomyces</taxon>
    </lineage>
</organism>
<dbReference type="GO" id="GO:0010038">
    <property type="term" value="P:response to metal ion"/>
    <property type="evidence" value="ECO:0007669"/>
    <property type="project" value="InterPro"/>
</dbReference>
<dbReference type="InterPro" id="IPR015867">
    <property type="entry name" value="N-reg_PII/ATP_PRibTrfase_C"/>
</dbReference>